<keyword evidence="2" id="KW-0732">Signal</keyword>
<name>A0A327WMC0_LARAB</name>
<dbReference type="EMBL" id="QLMC01000008">
    <property type="protein sequence ID" value="RAJ92274.1"/>
    <property type="molecule type" value="Genomic_DNA"/>
</dbReference>
<dbReference type="Proteomes" id="UP000248790">
    <property type="component" value="Unassembled WGS sequence"/>
</dbReference>
<dbReference type="GO" id="GO:0004180">
    <property type="term" value="F:carboxypeptidase activity"/>
    <property type="evidence" value="ECO:0007669"/>
    <property type="project" value="UniProtKB-KW"/>
</dbReference>
<keyword evidence="3" id="KW-0378">Hydrolase</keyword>
<proteinExistence type="predicted"/>
<feature type="signal peptide" evidence="2">
    <location>
        <begin position="1"/>
        <end position="19"/>
    </location>
</feature>
<feature type="chain" id="PRO_5016390511" evidence="2">
    <location>
        <begin position="20"/>
        <end position="900"/>
    </location>
</feature>
<dbReference type="Pfam" id="PF13715">
    <property type="entry name" value="CarbopepD_reg_2"/>
    <property type="match status" value="1"/>
</dbReference>
<dbReference type="RefSeq" id="WP_111631239.1">
    <property type="nucleotide sequence ID" value="NZ_QLMC01000008.1"/>
</dbReference>
<keyword evidence="1" id="KW-0175">Coiled coil</keyword>
<evidence type="ECO:0000256" key="1">
    <source>
        <dbReference type="SAM" id="Coils"/>
    </source>
</evidence>
<dbReference type="Gene3D" id="2.60.40.1120">
    <property type="entry name" value="Carboxypeptidase-like, regulatory domain"/>
    <property type="match status" value="1"/>
</dbReference>
<feature type="coiled-coil region" evidence="1">
    <location>
        <begin position="376"/>
        <end position="406"/>
    </location>
</feature>
<gene>
    <name evidence="3" type="ORF">LX87_05243</name>
</gene>
<sequence>MKYLLTFLLTLCLIQFSTAQGIRGTIKTTKGEVLPYAAIVVKGTSNGAVTNAEGRYEIPLKPGKYAIVFQYLGFQAQEKTVEIGSGWQTIDVTMEEQAFRLQEVQARQGKEDPAYSIMRRAIAKAKYHELQVMSYTARAYTKTSFTVTDLPMQFMYRKQLKEAEKDGFKIGVPMLYESVSEVTFRQPNTYRHRLMATRSSMGDNVSVNDYFLSSFYRPEVNNAVSPLSPKAFAYYKFEYQGTFSERGIDVSKIAVKPRAYGEGVFRGTIFIIEDTWAIHSLQLETRNPLGFDIKIRQVYSPVQNVWLPVNQRYNLEGKIMGAAGNAQFVISQTFSKLQVNPAFVEEVKIIDEKVEKPAVRLSNKDIKGQKLEDKIARQKEYSAKDFKKLLKEYEKQEYQAKKERNEEVEVARNDSTVIDSLASKRGNAFWDSLRTVPLTSAEIKSYVKRDSLQIVRKIEVQKDSTKAVKDSTRKQRSSKTFKPGQIISGNTWTFSPRTALTWASPLEKIYYNTVEGYTVDLGLRLRYHLRKPQKDSTRRRVTYKPTPDLTVGGAGRYEFGMKRFIGTGGITYNYKTTNVSLTGGRWVNQFNPNEPISPFLNSLTSLLFERNFAKFYQRDFLRLGVAAQPFKSRINVTGSLEYAERTELANYRENLKPWINWNQYSFTPNRPTNAELVSAGFPENQALIFNIAVSGKLAATKYRIRNGRRVASRNNSPELTLNYRKGIPFQSGVVEASDVDYDFLQAGLSHSFETGIRSRLSYNVSAGAFLNDKAVFFPDFKHFQGNEFFLQQGDPTAIFRMLPYYQYSTGKRFVEGHVLMEYRKFLITQLTLVRLTGLKENLFVHYLGTPSSRNYTEVGYALDGLIPGIFPFFRIEVISQWQDWQYQKLGFRIGTTLKFR</sequence>
<evidence type="ECO:0000313" key="3">
    <source>
        <dbReference type="EMBL" id="RAJ92274.1"/>
    </source>
</evidence>
<dbReference type="SUPFAM" id="SSF49464">
    <property type="entry name" value="Carboxypeptidase regulatory domain-like"/>
    <property type="match status" value="1"/>
</dbReference>
<dbReference type="Pfam" id="PF18939">
    <property type="entry name" value="DUF5686"/>
    <property type="match status" value="1"/>
</dbReference>
<reference evidence="3 4" key="1">
    <citation type="submission" date="2018-06" db="EMBL/GenBank/DDBJ databases">
        <title>Genomic Encyclopedia of Archaeal and Bacterial Type Strains, Phase II (KMG-II): from individual species to whole genera.</title>
        <authorList>
            <person name="Goeker M."/>
        </authorList>
    </citation>
    <scope>NUCLEOTIDE SEQUENCE [LARGE SCALE GENOMIC DNA]</scope>
    <source>
        <strain evidence="3 4">DSM 21851</strain>
    </source>
</reference>
<dbReference type="OrthoDB" id="983143at2"/>
<keyword evidence="3" id="KW-0645">Protease</keyword>
<accession>A0A327WMC0</accession>
<dbReference type="AlphaFoldDB" id="A0A327WMC0"/>
<organism evidence="3 4">
    <name type="scientific">Larkinella arboricola</name>
    <dbReference type="NCBI Taxonomy" id="643671"/>
    <lineage>
        <taxon>Bacteria</taxon>
        <taxon>Pseudomonadati</taxon>
        <taxon>Bacteroidota</taxon>
        <taxon>Cytophagia</taxon>
        <taxon>Cytophagales</taxon>
        <taxon>Spirosomataceae</taxon>
        <taxon>Larkinella</taxon>
    </lineage>
</organism>
<dbReference type="InterPro" id="IPR008969">
    <property type="entry name" value="CarboxyPept-like_regulatory"/>
</dbReference>
<evidence type="ECO:0000256" key="2">
    <source>
        <dbReference type="SAM" id="SignalP"/>
    </source>
</evidence>
<protein>
    <submittedName>
        <fullName evidence="3">Carboxypeptidase-like protein</fullName>
    </submittedName>
</protein>
<evidence type="ECO:0000313" key="4">
    <source>
        <dbReference type="Proteomes" id="UP000248790"/>
    </source>
</evidence>
<dbReference type="InterPro" id="IPR043741">
    <property type="entry name" value="DUF5686"/>
</dbReference>
<comment type="caution">
    <text evidence="3">The sequence shown here is derived from an EMBL/GenBank/DDBJ whole genome shotgun (WGS) entry which is preliminary data.</text>
</comment>
<keyword evidence="4" id="KW-1185">Reference proteome</keyword>
<keyword evidence="3" id="KW-0121">Carboxypeptidase</keyword>